<dbReference type="Proteomes" id="UP000291822">
    <property type="component" value="Unassembled WGS sequence"/>
</dbReference>
<evidence type="ECO:0000313" key="3">
    <source>
        <dbReference type="Proteomes" id="UP000291822"/>
    </source>
</evidence>
<keyword evidence="1" id="KW-0732">Signal</keyword>
<evidence type="ECO:0000256" key="1">
    <source>
        <dbReference type="SAM" id="SignalP"/>
    </source>
</evidence>
<gene>
    <name evidence="2" type="ORF">EZM97_25815</name>
</gene>
<proteinExistence type="predicted"/>
<evidence type="ECO:0000313" key="2">
    <source>
        <dbReference type="EMBL" id="TCI08079.1"/>
    </source>
</evidence>
<comment type="caution">
    <text evidence="2">The sequence shown here is derived from an EMBL/GenBank/DDBJ whole genome shotgun (WGS) entry which is preliminary data.</text>
</comment>
<evidence type="ECO:0008006" key="4">
    <source>
        <dbReference type="Google" id="ProtNLM"/>
    </source>
</evidence>
<dbReference type="PANTHER" id="PTHR38589:SF1">
    <property type="entry name" value="BLR0621 PROTEIN"/>
    <property type="match status" value="1"/>
</dbReference>
<name>A0A4R0YI74_9GAMM</name>
<dbReference type="PANTHER" id="PTHR38589">
    <property type="entry name" value="BLR0621 PROTEIN"/>
    <property type="match status" value="1"/>
</dbReference>
<protein>
    <recommendedName>
        <fullName evidence="4">YkuD domain-containing protein</fullName>
    </recommendedName>
</protein>
<keyword evidence="3" id="KW-1185">Reference proteome</keyword>
<feature type="signal peptide" evidence="1">
    <location>
        <begin position="1"/>
        <end position="24"/>
    </location>
</feature>
<dbReference type="AlphaFoldDB" id="A0A4R0YI74"/>
<dbReference type="EMBL" id="SJTG01000004">
    <property type="protein sequence ID" value="TCI08079.1"/>
    <property type="molecule type" value="Genomic_DNA"/>
</dbReference>
<dbReference type="PROSITE" id="PS51257">
    <property type="entry name" value="PROKAR_LIPOPROTEIN"/>
    <property type="match status" value="1"/>
</dbReference>
<organism evidence="2 3">
    <name type="scientific">Dyella soli</name>
    <dbReference type="NCBI Taxonomy" id="522319"/>
    <lineage>
        <taxon>Bacteria</taxon>
        <taxon>Pseudomonadati</taxon>
        <taxon>Pseudomonadota</taxon>
        <taxon>Gammaproteobacteria</taxon>
        <taxon>Lysobacterales</taxon>
        <taxon>Rhodanobacteraceae</taxon>
        <taxon>Dyella</taxon>
    </lineage>
</organism>
<feature type="chain" id="PRO_5021008877" description="YkuD domain-containing protein" evidence="1">
    <location>
        <begin position="25"/>
        <end position="266"/>
    </location>
</feature>
<reference evidence="2 3" key="1">
    <citation type="submission" date="2019-02" db="EMBL/GenBank/DDBJ databases">
        <title>Dyella amyloliquefaciens sp. nov., isolated from forest soil.</title>
        <authorList>
            <person name="Gao Z.-H."/>
            <person name="Qiu L.-H."/>
        </authorList>
    </citation>
    <scope>NUCLEOTIDE SEQUENCE [LARGE SCALE GENOMIC DNA]</scope>
    <source>
        <strain evidence="2 3">KACC 12747</strain>
    </source>
</reference>
<accession>A0A4R0YI74</accession>
<dbReference type="RefSeq" id="WP_131151979.1">
    <property type="nucleotide sequence ID" value="NZ_SJTG01000004.1"/>
</dbReference>
<sequence>MSQPPRSTFRSVLTWLCVSGILLAAACAQSATPVPEAAAWHHAGQVIVVTTPDWNADHGTMRTFERRSGRWVATADAVPVMVGRAGSAWGLGLQPVQKDGPQKKEGDGRATAGVFHIGDAFGYSATFPTAMSYRGLQVSDYCVDVDGSPLYNTIVDARKVGDAAVKGSTEPMRRDLHANGDTRYKLGFVIEQNPANKAGSGSCIFAHLYRTPTESTAGCTAMSEDVMRRILGWLKPEEHPVFVLMPQRQYNTLAEAWSLPTWDGRP</sequence>